<dbReference type="OrthoDB" id="6770063at2759"/>
<dbReference type="GO" id="GO:0016020">
    <property type="term" value="C:membrane"/>
    <property type="evidence" value="ECO:0007669"/>
    <property type="project" value="UniProtKB-SubCell"/>
</dbReference>
<feature type="transmembrane region" description="Helical" evidence="6">
    <location>
        <begin position="179"/>
        <end position="198"/>
    </location>
</feature>
<organism evidence="8 9">
    <name type="scientific">Coniochaeta pulveracea</name>
    <dbReference type="NCBI Taxonomy" id="177199"/>
    <lineage>
        <taxon>Eukaryota</taxon>
        <taxon>Fungi</taxon>
        <taxon>Dikarya</taxon>
        <taxon>Ascomycota</taxon>
        <taxon>Pezizomycotina</taxon>
        <taxon>Sordariomycetes</taxon>
        <taxon>Sordariomycetidae</taxon>
        <taxon>Coniochaetales</taxon>
        <taxon>Coniochaetaceae</taxon>
        <taxon>Coniochaeta</taxon>
    </lineage>
</organism>
<keyword evidence="2 6" id="KW-0812">Transmembrane</keyword>
<evidence type="ECO:0000256" key="5">
    <source>
        <dbReference type="ARBA" id="ARBA00038347"/>
    </source>
</evidence>
<dbReference type="InterPro" id="IPR036259">
    <property type="entry name" value="MFS_trans_sf"/>
</dbReference>
<feature type="transmembrane region" description="Helical" evidence="6">
    <location>
        <begin position="390"/>
        <end position="411"/>
    </location>
</feature>
<feature type="domain" description="Major facilitator superfamily (MFS) profile" evidence="7">
    <location>
        <begin position="53"/>
        <end position="484"/>
    </location>
</feature>
<dbReference type="FunFam" id="1.20.1250.20:FF:000509">
    <property type="entry name" value="MFS general substrate transporter"/>
    <property type="match status" value="1"/>
</dbReference>
<accession>A0A420YGX2</accession>
<feature type="transmembrane region" description="Helical" evidence="6">
    <location>
        <begin position="458"/>
        <end position="480"/>
    </location>
</feature>
<dbReference type="InterPro" id="IPR011701">
    <property type="entry name" value="MFS"/>
</dbReference>
<protein>
    <recommendedName>
        <fullName evidence="7">Major facilitator superfamily (MFS) profile domain-containing protein</fullName>
    </recommendedName>
</protein>
<dbReference type="PANTHER" id="PTHR23502">
    <property type="entry name" value="MAJOR FACILITATOR SUPERFAMILY"/>
    <property type="match status" value="1"/>
</dbReference>
<sequence>MDGGLIDENQPLLGNTIAQTEVDHSEHDHLVEFDPHGDPENPLEWPVAFKWGIVALLALMAFTVTFTCISVVPVANRIVSDLEGGHESKSASVLLVTIWELGEAAGPLLIAPLSEVFGRYPVMNAANCLFLAATILAALSQSTTLFIAARALTGLAVASNVLNPAIVGDIFPSDKRGSAMSFIMLAPLLGGAIGPAISGAIAQTVGWRQVLWMSAGLAAFCEVLFLTCFRETYKVPILRNRAARLRAAMHDDSLKAPFDEGEHKSWAKLWESVMRPVIVVFSSGVLLTLSLFGSVAFAFYYIIAVTLPDVLEGLYHLTPAAAGAAFISFSIGSACGVVVCNRLLDRIYVDLRDSHKGVDRPEFRLPLAIVGGVTLPLAVISYGWAAHLHAPVWLVLSTVGLMGFALMLAFLPLTAYVVDAFGLYAASAMTGLIVTRCLMGTFLPLFTGPAVESLGYGWGFNVFGAATLCLIPIPVVVFRYGSKWRQLSRYTREDGP</sequence>
<comment type="similarity">
    <text evidence="5">Belongs to the major facilitator superfamily. CAR1 family.</text>
</comment>
<proteinExistence type="inferred from homology"/>
<feature type="transmembrane region" description="Helical" evidence="6">
    <location>
        <begin position="423"/>
        <end position="446"/>
    </location>
</feature>
<comment type="caution">
    <text evidence="8">The sequence shown here is derived from an EMBL/GenBank/DDBJ whole genome shotgun (WGS) entry which is preliminary data.</text>
</comment>
<dbReference type="SUPFAM" id="SSF103473">
    <property type="entry name" value="MFS general substrate transporter"/>
    <property type="match status" value="1"/>
</dbReference>
<dbReference type="PROSITE" id="PS50850">
    <property type="entry name" value="MFS"/>
    <property type="match status" value="1"/>
</dbReference>
<dbReference type="Pfam" id="PF07690">
    <property type="entry name" value="MFS_1"/>
    <property type="match status" value="1"/>
</dbReference>
<evidence type="ECO:0000256" key="2">
    <source>
        <dbReference type="ARBA" id="ARBA00022692"/>
    </source>
</evidence>
<keyword evidence="3 6" id="KW-1133">Transmembrane helix</keyword>
<evidence type="ECO:0000313" key="8">
    <source>
        <dbReference type="EMBL" id="RKU47118.1"/>
    </source>
</evidence>
<evidence type="ECO:0000256" key="6">
    <source>
        <dbReference type="SAM" id="Phobius"/>
    </source>
</evidence>
<dbReference type="Proteomes" id="UP000275385">
    <property type="component" value="Unassembled WGS sequence"/>
</dbReference>
<name>A0A420YGX2_9PEZI</name>
<dbReference type="AlphaFoldDB" id="A0A420YGX2"/>
<reference evidence="8 9" key="1">
    <citation type="submission" date="2018-08" db="EMBL/GenBank/DDBJ databases">
        <title>Draft genome of the lignicolous fungus Coniochaeta pulveracea.</title>
        <authorList>
            <person name="Borstlap C.J."/>
            <person name="De Witt R.N."/>
            <person name="Botha A."/>
            <person name="Volschenk H."/>
        </authorList>
    </citation>
    <scope>NUCLEOTIDE SEQUENCE [LARGE SCALE GENOMIC DNA]</scope>
    <source>
        <strain evidence="8 9">CAB683</strain>
    </source>
</reference>
<dbReference type="GO" id="GO:0022857">
    <property type="term" value="F:transmembrane transporter activity"/>
    <property type="evidence" value="ECO:0007669"/>
    <property type="project" value="InterPro"/>
</dbReference>
<dbReference type="STRING" id="177199.A0A420YGX2"/>
<evidence type="ECO:0000256" key="3">
    <source>
        <dbReference type="ARBA" id="ARBA00022989"/>
    </source>
</evidence>
<feature type="transmembrane region" description="Helical" evidence="6">
    <location>
        <begin position="51"/>
        <end position="72"/>
    </location>
</feature>
<evidence type="ECO:0000256" key="4">
    <source>
        <dbReference type="ARBA" id="ARBA00023136"/>
    </source>
</evidence>
<gene>
    <name evidence="8" type="ORF">DL546_004746</name>
</gene>
<dbReference type="Gene3D" id="1.20.1250.20">
    <property type="entry name" value="MFS general substrate transporter like domains"/>
    <property type="match status" value="1"/>
</dbReference>
<dbReference type="InterPro" id="IPR020846">
    <property type="entry name" value="MFS_dom"/>
</dbReference>
<evidence type="ECO:0000259" key="7">
    <source>
        <dbReference type="PROSITE" id="PS50850"/>
    </source>
</evidence>
<comment type="subcellular location">
    <subcellularLocation>
        <location evidence="1">Membrane</location>
        <topology evidence="1">Multi-pass membrane protein</topology>
    </subcellularLocation>
</comment>
<feature type="transmembrane region" description="Helical" evidence="6">
    <location>
        <begin position="365"/>
        <end position="384"/>
    </location>
</feature>
<dbReference type="PANTHER" id="PTHR23502:SF163">
    <property type="entry name" value="MAJOR FACILITATOR SUPERFAMILY (MFS) PROFILE DOMAIN-CONTAINING PROTEIN"/>
    <property type="match status" value="1"/>
</dbReference>
<keyword evidence="9" id="KW-1185">Reference proteome</keyword>
<evidence type="ECO:0000313" key="9">
    <source>
        <dbReference type="Proteomes" id="UP000275385"/>
    </source>
</evidence>
<dbReference type="EMBL" id="QVQW01000010">
    <property type="protein sequence ID" value="RKU47118.1"/>
    <property type="molecule type" value="Genomic_DNA"/>
</dbReference>
<evidence type="ECO:0000256" key="1">
    <source>
        <dbReference type="ARBA" id="ARBA00004141"/>
    </source>
</evidence>
<feature type="transmembrane region" description="Helical" evidence="6">
    <location>
        <begin position="323"/>
        <end position="344"/>
    </location>
</feature>
<keyword evidence="4 6" id="KW-0472">Membrane</keyword>
<feature type="transmembrane region" description="Helical" evidence="6">
    <location>
        <begin position="122"/>
        <end position="139"/>
    </location>
</feature>
<feature type="transmembrane region" description="Helical" evidence="6">
    <location>
        <begin position="277"/>
        <end position="303"/>
    </location>
</feature>